<organism evidence="8 9">
    <name type="scientific">Vecturithrix granuli</name>
    <dbReference type="NCBI Taxonomy" id="1499967"/>
    <lineage>
        <taxon>Bacteria</taxon>
        <taxon>Candidatus Moduliflexota</taxon>
        <taxon>Candidatus Vecturitrichia</taxon>
        <taxon>Candidatus Vecturitrichales</taxon>
        <taxon>Candidatus Vecturitrichaceae</taxon>
        <taxon>Candidatus Vecturithrix</taxon>
    </lineage>
</organism>
<dbReference type="Pfam" id="PF00672">
    <property type="entry name" value="HAMP"/>
    <property type="match status" value="1"/>
</dbReference>
<dbReference type="PROSITE" id="PS50885">
    <property type="entry name" value="HAMP"/>
    <property type="match status" value="1"/>
</dbReference>
<dbReference type="SUPFAM" id="SSF158472">
    <property type="entry name" value="HAMP domain-like"/>
    <property type="match status" value="1"/>
</dbReference>
<feature type="transmembrane region" description="Helical" evidence="5">
    <location>
        <begin position="12"/>
        <end position="32"/>
    </location>
</feature>
<name>A0A081C4Q1_VECG1</name>
<reference evidence="8 9" key="1">
    <citation type="journal article" date="2015" name="PeerJ">
        <title>First genomic representation of candidate bacterial phylum KSB3 points to enhanced environmental sensing as a trigger of wastewater bulking.</title>
        <authorList>
            <person name="Sekiguchi Y."/>
            <person name="Ohashi A."/>
            <person name="Parks D.H."/>
            <person name="Yamauchi T."/>
            <person name="Tyson G.W."/>
            <person name="Hugenholtz P."/>
        </authorList>
    </citation>
    <scope>NUCLEOTIDE SEQUENCE [LARGE SCALE GENOMIC DNA]</scope>
</reference>
<evidence type="ECO:0000259" key="7">
    <source>
        <dbReference type="PROSITE" id="PS50885"/>
    </source>
</evidence>
<dbReference type="Gene3D" id="1.10.287.950">
    <property type="entry name" value="Methyl-accepting chemotaxis protein"/>
    <property type="match status" value="1"/>
</dbReference>
<keyword evidence="5" id="KW-1133">Transmembrane helix</keyword>
<feature type="domain" description="Methyl-accepting transducer" evidence="6">
    <location>
        <begin position="364"/>
        <end position="579"/>
    </location>
</feature>
<feature type="transmembrane region" description="Helical" evidence="5">
    <location>
        <begin position="193"/>
        <end position="214"/>
    </location>
</feature>
<evidence type="ECO:0000313" key="9">
    <source>
        <dbReference type="Proteomes" id="UP000030661"/>
    </source>
</evidence>
<dbReference type="AlphaFoldDB" id="A0A081C4Q1"/>
<evidence type="ECO:0000313" key="8">
    <source>
        <dbReference type="EMBL" id="GAK59556.1"/>
    </source>
</evidence>
<evidence type="ECO:0000256" key="5">
    <source>
        <dbReference type="SAM" id="Phobius"/>
    </source>
</evidence>
<dbReference type="GO" id="GO:0007165">
    <property type="term" value="P:signal transduction"/>
    <property type="evidence" value="ECO:0007669"/>
    <property type="project" value="UniProtKB-KW"/>
</dbReference>
<evidence type="ECO:0000256" key="3">
    <source>
        <dbReference type="PROSITE-ProRule" id="PRU00284"/>
    </source>
</evidence>
<dbReference type="GO" id="GO:0004888">
    <property type="term" value="F:transmembrane signaling receptor activity"/>
    <property type="evidence" value="ECO:0007669"/>
    <property type="project" value="InterPro"/>
</dbReference>
<dbReference type="GO" id="GO:0005886">
    <property type="term" value="C:plasma membrane"/>
    <property type="evidence" value="ECO:0007669"/>
    <property type="project" value="TreeGrafter"/>
</dbReference>
<dbReference type="Pfam" id="PF18947">
    <property type="entry name" value="HAMP_2"/>
    <property type="match status" value="1"/>
</dbReference>
<protein>
    <submittedName>
        <fullName evidence="8">Methyl-accepting chemotaxis sensory transducer</fullName>
    </submittedName>
</protein>
<evidence type="ECO:0000259" key="6">
    <source>
        <dbReference type="PROSITE" id="PS50111"/>
    </source>
</evidence>
<dbReference type="InterPro" id="IPR004089">
    <property type="entry name" value="MCPsignal_dom"/>
</dbReference>
<dbReference type="InterPro" id="IPR004090">
    <property type="entry name" value="Chemotax_Me-accpt_rcpt"/>
</dbReference>
<keyword evidence="3" id="KW-0807">Transducer</keyword>
<keyword evidence="5" id="KW-0812">Transmembrane</keyword>
<dbReference type="SMART" id="SM00283">
    <property type="entry name" value="MA"/>
    <property type="match status" value="1"/>
</dbReference>
<dbReference type="Pfam" id="PF00015">
    <property type="entry name" value="MCPsignal"/>
    <property type="match status" value="1"/>
</dbReference>
<dbReference type="eggNOG" id="COG0840">
    <property type="taxonomic scope" value="Bacteria"/>
</dbReference>
<keyword evidence="9" id="KW-1185">Reference proteome</keyword>
<dbReference type="PANTHER" id="PTHR43531">
    <property type="entry name" value="PROTEIN ICFG"/>
    <property type="match status" value="1"/>
</dbReference>
<dbReference type="PANTHER" id="PTHR43531:SF11">
    <property type="entry name" value="METHYL-ACCEPTING CHEMOTAXIS PROTEIN 3"/>
    <property type="match status" value="1"/>
</dbReference>
<dbReference type="STRING" id="1499967.U27_06541"/>
<dbReference type="PRINTS" id="PR00260">
    <property type="entry name" value="CHEMTRNSDUCR"/>
</dbReference>
<comment type="similarity">
    <text evidence="2">Belongs to the methyl-accepting chemotaxis (MCP) protein family.</text>
</comment>
<evidence type="ECO:0000256" key="1">
    <source>
        <dbReference type="ARBA" id="ARBA00022500"/>
    </source>
</evidence>
<keyword evidence="5" id="KW-0472">Membrane</keyword>
<dbReference type="Proteomes" id="UP000030661">
    <property type="component" value="Unassembled WGS sequence"/>
</dbReference>
<evidence type="ECO:0000256" key="4">
    <source>
        <dbReference type="SAM" id="MobiDB-lite"/>
    </source>
</evidence>
<sequence length="692" mass="76626">MWRSLRLAQKIWGGLSILLIGYFASMVLGFVLGQQTESRLYEIDTSWFPAAMQSQQALAAFNNQITRYTEAVMTGDPELLETARQHALEVSQALGAIEALAGLPQEKREEVRKFLEQFETFTGTAQTIYATMSQSTEGQDALGAITDMKLQADELANQTESIRHALETFTTGFTETLSTESEEIRSESKQNRYMNMIVFVVVVSLAMGIVSVLMRRSVTRPIAALVGIAHAIADGDVSQEVHITSHDEMGELAGAFQRMTTMIRAVLDDTERVIQSIQQGDLHTSSQAAAFQGSWRDLVTGINQVREAFLAPMTMTATTLRQIARGRIPAEMSESYQGDFNKMRDDLNIVIRTLSKFTLDIRSAADQVASGSRQLNESAERLSQGTTRQAATAEEVSATIEQMSANIRQNADNASQTAKVAQQSADDARQSGAAVAQTVKAMQEIAAKIQLIEEIAQQTHMLSLNAAIEAAKAEEHGKGFAVVASEVRMLAERSRTAAEEINRLANSSVTIAETAGTMLVDLVPKIEGTAELIQQISTASHEQKIGVEQINVAVQQLDLVIQQNAAISEETADTADDLLQQAEQLQKIIAFFHIAGTDQESETQWEDFLNTLHLLPDQHLRDRIMTMIETFRSTPESQEKRIHLTKQKQTHKNTTKHKLSKEKERKNLNDYGFPVDSPDFFGDSVDQEFERH</sequence>
<dbReference type="SMART" id="SM00304">
    <property type="entry name" value="HAMP"/>
    <property type="match status" value="2"/>
</dbReference>
<dbReference type="Gene3D" id="6.10.340.10">
    <property type="match status" value="1"/>
</dbReference>
<gene>
    <name evidence="8" type="ORF">U27_06541</name>
</gene>
<dbReference type="GO" id="GO:0006935">
    <property type="term" value="P:chemotaxis"/>
    <property type="evidence" value="ECO:0007669"/>
    <property type="project" value="UniProtKB-KW"/>
</dbReference>
<feature type="region of interest" description="Disordered" evidence="4">
    <location>
        <begin position="643"/>
        <end position="692"/>
    </location>
</feature>
<dbReference type="EMBL" id="DF820470">
    <property type="protein sequence ID" value="GAK59556.1"/>
    <property type="molecule type" value="Genomic_DNA"/>
</dbReference>
<dbReference type="InterPro" id="IPR051310">
    <property type="entry name" value="MCP_chemotaxis"/>
</dbReference>
<dbReference type="CDD" id="cd06225">
    <property type="entry name" value="HAMP"/>
    <property type="match status" value="1"/>
</dbReference>
<feature type="compositionally biased region" description="Polar residues" evidence="4">
    <location>
        <begin position="369"/>
        <end position="390"/>
    </location>
</feature>
<feature type="region of interest" description="Disordered" evidence="4">
    <location>
        <begin position="369"/>
        <end position="395"/>
    </location>
</feature>
<accession>A0A081C4Q1</accession>
<dbReference type="SUPFAM" id="SSF58104">
    <property type="entry name" value="Methyl-accepting chemotaxis protein (MCP) signaling domain"/>
    <property type="match status" value="1"/>
</dbReference>
<feature type="compositionally biased region" description="Basic residues" evidence="4">
    <location>
        <begin position="643"/>
        <end position="660"/>
    </location>
</feature>
<proteinExistence type="inferred from homology"/>
<evidence type="ECO:0000256" key="2">
    <source>
        <dbReference type="ARBA" id="ARBA00029447"/>
    </source>
</evidence>
<dbReference type="InterPro" id="IPR003660">
    <property type="entry name" value="HAMP_dom"/>
</dbReference>
<dbReference type="HOGENOM" id="CLU_000445_107_16_0"/>
<keyword evidence="1" id="KW-0145">Chemotaxis</keyword>
<feature type="domain" description="HAMP" evidence="7">
    <location>
        <begin position="216"/>
        <end position="268"/>
    </location>
</feature>
<dbReference type="PROSITE" id="PS50111">
    <property type="entry name" value="CHEMOTAXIS_TRANSDUC_2"/>
    <property type="match status" value="1"/>
</dbReference>